<keyword evidence="3 7" id="KW-0813">Transport</keyword>
<dbReference type="GO" id="GO:0005351">
    <property type="term" value="F:carbohydrate:proton symporter activity"/>
    <property type="evidence" value="ECO:0007669"/>
    <property type="project" value="TreeGrafter"/>
</dbReference>
<dbReference type="Proteomes" id="UP001337655">
    <property type="component" value="Unassembled WGS sequence"/>
</dbReference>
<feature type="transmembrane region" description="Helical" evidence="8">
    <location>
        <begin position="174"/>
        <end position="195"/>
    </location>
</feature>
<accession>A0AAV9P3T4</accession>
<dbReference type="GeneID" id="89928494"/>
<proteinExistence type="inferred from homology"/>
<dbReference type="InterPro" id="IPR005828">
    <property type="entry name" value="MFS_sugar_transport-like"/>
</dbReference>
<evidence type="ECO:0000313" key="11">
    <source>
        <dbReference type="Proteomes" id="UP001337655"/>
    </source>
</evidence>
<feature type="transmembrane region" description="Helical" evidence="8">
    <location>
        <begin position="297"/>
        <end position="320"/>
    </location>
</feature>
<keyword evidence="6 8" id="KW-0472">Membrane</keyword>
<dbReference type="PROSITE" id="PS50850">
    <property type="entry name" value="MFS"/>
    <property type="match status" value="1"/>
</dbReference>
<dbReference type="Gene3D" id="1.20.1250.20">
    <property type="entry name" value="MFS general substrate transporter like domains"/>
    <property type="match status" value="1"/>
</dbReference>
<feature type="transmembrane region" description="Helical" evidence="8">
    <location>
        <begin position="261"/>
        <end position="282"/>
    </location>
</feature>
<evidence type="ECO:0000256" key="4">
    <source>
        <dbReference type="ARBA" id="ARBA00022692"/>
    </source>
</evidence>
<reference evidence="10 11" key="1">
    <citation type="submission" date="2023-08" db="EMBL/GenBank/DDBJ databases">
        <title>Black Yeasts Isolated from many extreme environments.</title>
        <authorList>
            <person name="Coleine C."/>
            <person name="Stajich J.E."/>
            <person name="Selbmann L."/>
        </authorList>
    </citation>
    <scope>NUCLEOTIDE SEQUENCE [LARGE SCALE GENOMIC DNA]</scope>
    <source>
        <strain evidence="10 11">CCFEE 5935</strain>
    </source>
</reference>
<dbReference type="NCBIfam" id="TIGR00879">
    <property type="entry name" value="SP"/>
    <property type="match status" value="1"/>
</dbReference>
<feature type="transmembrane region" description="Helical" evidence="8">
    <location>
        <begin position="148"/>
        <end position="168"/>
    </location>
</feature>
<dbReference type="AlphaFoldDB" id="A0AAV9P3T4"/>
<sequence>MSPRFISEHATKYNYFCAITVCTGSLLWGYDSGIFATAQAQEYFEIKFHPSPSILGAIISTYTAGGAVGCLFSWPIGHRAGRRGTMRIGGVIAIIGTTLQTAAVNVGMLITGRLIAGLAIGIIYFAIPQYQSEIAPPEHRGSIVGLHPQFIGFGYALSNWIGFAVSYSHGQFTYAFPVGLQILWAVILLVCTFFLPESPRFLIEQSRNEDAFNIMKRFRKGDEAYVRKEFKQMVDQINWEQENEVSSIVGIMRKPSYRKRLFLGCFVQFAQQICGISAINYYQTKMYVSLGIRGPTVLALAGVWGLTGPLANLFCLAFVIDRVKRRTMFIWGSFGMALDISIVMAIVAIYSGGPNTVANSFGVVFLILFGVIFSLSWNAGAPVYCTEIFPQNIRATGGAIGTFMSFLVQVILAQASPTALNNVGWQVVQWLHSYRIRSLMTSRRYYIFFLVLNLFCAACVWFLLPETFGKSLEEVSEVFGDTFVTIHMDDAVPAEKLQVTNRVEGVELKA</sequence>
<comment type="similarity">
    <text evidence="2 7">Belongs to the major facilitator superfamily. Sugar transporter (TC 2.A.1.1) family.</text>
</comment>
<dbReference type="PANTHER" id="PTHR48022:SF11">
    <property type="entry name" value="MONOSACCHARIDE TRANSPORTER (HXT8), PUTATIVE (AFU_ORTHOLOGUE AFUA_2G08120)-RELATED"/>
    <property type="match status" value="1"/>
</dbReference>
<dbReference type="InterPro" id="IPR036259">
    <property type="entry name" value="MFS_trans_sf"/>
</dbReference>
<dbReference type="RefSeq" id="XP_064657165.1">
    <property type="nucleotide sequence ID" value="XM_064804395.1"/>
</dbReference>
<dbReference type="PRINTS" id="PR00171">
    <property type="entry name" value="SUGRTRNSPORT"/>
</dbReference>
<feature type="transmembrane region" description="Helical" evidence="8">
    <location>
        <begin position="54"/>
        <end position="74"/>
    </location>
</feature>
<dbReference type="PANTHER" id="PTHR48022">
    <property type="entry name" value="PLASTIDIC GLUCOSE TRANSPORTER 4"/>
    <property type="match status" value="1"/>
</dbReference>
<keyword evidence="11" id="KW-1185">Reference proteome</keyword>
<organism evidence="10 11">
    <name type="scientific">Saxophila tyrrhenica</name>
    <dbReference type="NCBI Taxonomy" id="1690608"/>
    <lineage>
        <taxon>Eukaryota</taxon>
        <taxon>Fungi</taxon>
        <taxon>Dikarya</taxon>
        <taxon>Ascomycota</taxon>
        <taxon>Pezizomycotina</taxon>
        <taxon>Dothideomycetes</taxon>
        <taxon>Dothideomycetidae</taxon>
        <taxon>Mycosphaerellales</taxon>
        <taxon>Extremaceae</taxon>
        <taxon>Saxophila</taxon>
    </lineage>
</organism>
<evidence type="ECO:0000256" key="3">
    <source>
        <dbReference type="ARBA" id="ARBA00022448"/>
    </source>
</evidence>
<comment type="caution">
    <text evidence="10">The sequence shown here is derived from an EMBL/GenBank/DDBJ whole genome shotgun (WGS) entry which is preliminary data.</text>
</comment>
<dbReference type="FunFam" id="1.20.1250.20:FF:000134">
    <property type="entry name" value="MFS sugar transporter protein"/>
    <property type="match status" value="1"/>
</dbReference>
<feature type="domain" description="Major facilitator superfamily (MFS) profile" evidence="9">
    <location>
        <begin position="17"/>
        <end position="468"/>
    </location>
</feature>
<name>A0AAV9P3T4_9PEZI</name>
<evidence type="ECO:0000256" key="6">
    <source>
        <dbReference type="ARBA" id="ARBA00023136"/>
    </source>
</evidence>
<comment type="subcellular location">
    <subcellularLocation>
        <location evidence="1">Membrane</location>
        <topology evidence="1">Multi-pass membrane protein</topology>
    </subcellularLocation>
</comment>
<feature type="transmembrane region" description="Helical" evidence="8">
    <location>
        <begin position="86"/>
        <end position="104"/>
    </location>
</feature>
<protein>
    <recommendedName>
        <fullName evidence="9">Major facilitator superfamily (MFS) profile domain-containing protein</fullName>
    </recommendedName>
</protein>
<dbReference type="Pfam" id="PF00083">
    <property type="entry name" value="Sugar_tr"/>
    <property type="match status" value="1"/>
</dbReference>
<feature type="transmembrane region" description="Helical" evidence="8">
    <location>
        <begin position="445"/>
        <end position="464"/>
    </location>
</feature>
<feature type="transmembrane region" description="Helical" evidence="8">
    <location>
        <begin position="12"/>
        <end position="30"/>
    </location>
</feature>
<evidence type="ECO:0000256" key="7">
    <source>
        <dbReference type="RuleBase" id="RU003346"/>
    </source>
</evidence>
<dbReference type="InterPro" id="IPR005829">
    <property type="entry name" value="Sugar_transporter_CS"/>
</dbReference>
<evidence type="ECO:0000256" key="2">
    <source>
        <dbReference type="ARBA" id="ARBA00010992"/>
    </source>
</evidence>
<dbReference type="InterPro" id="IPR050360">
    <property type="entry name" value="MFS_Sugar_Transporters"/>
</dbReference>
<evidence type="ECO:0000256" key="5">
    <source>
        <dbReference type="ARBA" id="ARBA00022989"/>
    </source>
</evidence>
<dbReference type="PROSITE" id="PS00217">
    <property type="entry name" value="SUGAR_TRANSPORT_2"/>
    <property type="match status" value="1"/>
</dbReference>
<keyword evidence="5 8" id="KW-1133">Transmembrane helix</keyword>
<dbReference type="SUPFAM" id="SSF103473">
    <property type="entry name" value="MFS general substrate transporter"/>
    <property type="match status" value="1"/>
</dbReference>
<feature type="transmembrane region" description="Helical" evidence="8">
    <location>
        <begin position="357"/>
        <end position="377"/>
    </location>
</feature>
<dbReference type="InterPro" id="IPR003663">
    <property type="entry name" value="Sugar/inositol_transpt"/>
</dbReference>
<dbReference type="EMBL" id="JAVRRT010000011">
    <property type="protein sequence ID" value="KAK5167459.1"/>
    <property type="molecule type" value="Genomic_DNA"/>
</dbReference>
<evidence type="ECO:0000256" key="1">
    <source>
        <dbReference type="ARBA" id="ARBA00004141"/>
    </source>
</evidence>
<feature type="transmembrane region" description="Helical" evidence="8">
    <location>
        <begin position="110"/>
        <end position="127"/>
    </location>
</feature>
<dbReference type="GO" id="GO:0016020">
    <property type="term" value="C:membrane"/>
    <property type="evidence" value="ECO:0007669"/>
    <property type="project" value="UniProtKB-SubCell"/>
</dbReference>
<evidence type="ECO:0000313" key="10">
    <source>
        <dbReference type="EMBL" id="KAK5167459.1"/>
    </source>
</evidence>
<gene>
    <name evidence="10" type="ORF">LTR77_007158</name>
</gene>
<feature type="transmembrane region" description="Helical" evidence="8">
    <location>
        <begin position="329"/>
        <end position="351"/>
    </location>
</feature>
<dbReference type="InterPro" id="IPR020846">
    <property type="entry name" value="MFS_dom"/>
</dbReference>
<evidence type="ECO:0000256" key="8">
    <source>
        <dbReference type="SAM" id="Phobius"/>
    </source>
</evidence>
<keyword evidence="4 8" id="KW-0812">Transmembrane</keyword>
<evidence type="ECO:0000259" key="9">
    <source>
        <dbReference type="PROSITE" id="PS50850"/>
    </source>
</evidence>